<dbReference type="Proteomes" id="UP001610446">
    <property type="component" value="Unassembled WGS sequence"/>
</dbReference>
<feature type="transmembrane region" description="Helical" evidence="7">
    <location>
        <begin position="64"/>
        <end position="87"/>
    </location>
</feature>
<evidence type="ECO:0000256" key="5">
    <source>
        <dbReference type="ARBA" id="ARBA00038359"/>
    </source>
</evidence>
<feature type="compositionally biased region" description="Gly residues" evidence="6">
    <location>
        <begin position="327"/>
        <end position="338"/>
    </location>
</feature>
<keyword evidence="3 7" id="KW-1133">Transmembrane helix</keyword>
<name>A0ABR4INT1_9EURO</name>
<comment type="similarity">
    <text evidence="5">Belongs to the SAT4 family.</text>
</comment>
<feature type="transmembrane region" description="Helical" evidence="7">
    <location>
        <begin position="180"/>
        <end position="203"/>
    </location>
</feature>
<feature type="transmembrane region" description="Helical" evidence="7">
    <location>
        <begin position="107"/>
        <end position="129"/>
    </location>
</feature>
<feature type="transmembrane region" description="Helical" evidence="7">
    <location>
        <begin position="215"/>
        <end position="235"/>
    </location>
</feature>
<feature type="region of interest" description="Disordered" evidence="6">
    <location>
        <begin position="288"/>
        <end position="358"/>
    </location>
</feature>
<reference evidence="9 10" key="1">
    <citation type="submission" date="2024-07" db="EMBL/GenBank/DDBJ databases">
        <title>Section-level genome sequencing and comparative genomics of Aspergillus sections Usti and Cavernicolus.</title>
        <authorList>
            <consortium name="Lawrence Berkeley National Laboratory"/>
            <person name="Nybo J.L."/>
            <person name="Vesth T.C."/>
            <person name="Theobald S."/>
            <person name="Frisvad J.C."/>
            <person name="Larsen T.O."/>
            <person name="Kjaerboelling I."/>
            <person name="Rothschild-Mancinelli K."/>
            <person name="Lyhne E.K."/>
            <person name="Kogle M.E."/>
            <person name="Barry K."/>
            <person name="Clum A."/>
            <person name="Na H."/>
            <person name="Ledsgaard L."/>
            <person name="Lin J."/>
            <person name="Lipzen A."/>
            <person name="Kuo A."/>
            <person name="Riley R."/>
            <person name="Mondo S."/>
            <person name="Labutti K."/>
            <person name="Haridas S."/>
            <person name="Pangalinan J."/>
            <person name="Salamov A.A."/>
            <person name="Simmons B.A."/>
            <person name="Magnuson J.K."/>
            <person name="Chen J."/>
            <person name="Drula E."/>
            <person name="Henrissat B."/>
            <person name="Wiebenga A."/>
            <person name="Lubbers R.J."/>
            <person name="Gomes A.C."/>
            <person name="Makela M.R."/>
            <person name="Stajich J."/>
            <person name="Grigoriev I.V."/>
            <person name="Mortensen U.H."/>
            <person name="De Vries R.P."/>
            <person name="Baker S.E."/>
            <person name="Andersen M.R."/>
        </authorList>
    </citation>
    <scope>NUCLEOTIDE SEQUENCE [LARGE SCALE GENOMIC DNA]</scope>
    <source>
        <strain evidence="9 10">CBS 123904</strain>
    </source>
</reference>
<evidence type="ECO:0000256" key="1">
    <source>
        <dbReference type="ARBA" id="ARBA00004141"/>
    </source>
</evidence>
<dbReference type="PANTHER" id="PTHR33048">
    <property type="entry name" value="PTH11-LIKE INTEGRAL MEMBRANE PROTEIN (AFU_ORTHOLOGUE AFUA_5G11245)"/>
    <property type="match status" value="1"/>
</dbReference>
<feature type="compositionally biased region" description="Low complexity" evidence="6">
    <location>
        <begin position="288"/>
        <end position="306"/>
    </location>
</feature>
<evidence type="ECO:0000259" key="8">
    <source>
        <dbReference type="Pfam" id="PF20684"/>
    </source>
</evidence>
<dbReference type="PANTHER" id="PTHR33048:SF47">
    <property type="entry name" value="INTEGRAL MEMBRANE PROTEIN-RELATED"/>
    <property type="match status" value="1"/>
</dbReference>
<keyword evidence="10" id="KW-1185">Reference proteome</keyword>
<evidence type="ECO:0000256" key="2">
    <source>
        <dbReference type="ARBA" id="ARBA00022692"/>
    </source>
</evidence>
<feature type="transmembrane region" description="Helical" evidence="7">
    <location>
        <begin position="141"/>
        <end position="160"/>
    </location>
</feature>
<keyword evidence="4 7" id="KW-0472">Membrane</keyword>
<feature type="transmembrane region" description="Helical" evidence="7">
    <location>
        <begin position="247"/>
        <end position="272"/>
    </location>
</feature>
<evidence type="ECO:0000313" key="10">
    <source>
        <dbReference type="Proteomes" id="UP001610446"/>
    </source>
</evidence>
<dbReference type="InterPro" id="IPR052337">
    <property type="entry name" value="SAT4-like"/>
</dbReference>
<accession>A0ABR4INT1</accession>
<evidence type="ECO:0000256" key="7">
    <source>
        <dbReference type="SAM" id="Phobius"/>
    </source>
</evidence>
<evidence type="ECO:0000256" key="3">
    <source>
        <dbReference type="ARBA" id="ARBA00022989"/>
    </source>
</evidence>
<comment type="subcellular location">
    <subcellularLocation>
        <location evidence="1">Membrane</location>
        <topology evidence="1">Multi-pass membrane protein</topology>
    </subcellularLocation>
</comment>
<comment type="caution">
    <text evidence="9">The sequence shown here is derived from an EMBL/GenBank/DDBJ whole genome shotgun (WGS) entry which is preliminary data.</text>
</comment>
<proteinExistence type="inferred from homology"/>
<feature type="compositionally biased region" description="Basic residues" evidence="6">
    <location>
        <begin position="339"/>
        <end position="349"/>
    </location>
</feature>
<dbReference type="Pfam" id="PF20684">
    <property type="entry name" value="Fung_rhodopsin"/>
    <property type="match status" value="1"/>
</dbReference>
<dbReference type="EMBL" id="JBFXLU010000335">
    <property type="protein sequence ID" value="KAL2829346.1"/>
    <property type="molecule type" value="Genomic_DNA"/>
</dbReference>
<evidence type="ECO:0000256" key="6">
    <source>
        <dbReference type="SAM" id="MobiDB-lite"/>
    </source>
</evidence>
<feature type="transmembrane region" description="Helical" evidence="7">
    <location>
        <begin position="32"/>
        <end position="52"/>
    </location>
</feature>
<organism evidence="9 10">
    <name type="scientific">Aspergillus pseudoustus</name>
    <dbReference type="NCBI Taxonomy" id="1810923"/>
    <lineage>
        <taxon>Eukaryota</taxon>
        <taxon>Fungi</taxon>
        <taxon>Dikarya</taxon>
        <taxon>Ascomycota</taxon>
        <taxon>Pezizomycotina</taxon>
        <taxon>Eurotiomycetes</taxon>
        <taxon>Eurotiomycetidae</taxon>
        <taxon>Eurotiales</taxon>
        <taxon>Aspergillaceae</taxon>
        <taxon>Aspergillus</taxon>
        <taxon>Aspergillus subgen. Nidulantes</taxon>
    </lineage>
</organism>
<evidence type="ECO:0000313" key="9">
    <source>
        <dbReference type="EMBL" id="KAL2829346.1"/>
    </source>
</evidence>
<protein>
    <recommendedName>
        <fullName evidence="8">Rhodopsin domain-containing protein</fullName>
    </recommendedName>
</protein>
<evidence type="ECO:0000256" key="4">
    <source>
        <dbReference type="ARBA" id="ARBA00023136"/>
    </source>
</evidence>
<feature type="domain" description="Rhodopsin" evidence="8">
    <location>
        <begin position="48"/>
        <end position="277"/>
    </location>
</feature>
<sequence>MASTEIVGAMPPPDGVDPDFSLTRTSIQEKFILTYAMTLGIAILLLLMRLYTRLFIVKSFGLDDWAVIASTLFSIAFFALCFVAMKYGFGRHLWNVPATSLPTYLKLLIPIVVTYCWAPFMTKFSILILYHRLNPSKKFRWIIYALMFIIAGYTLATTLATAGGCNPLNTGQTPCINNLALWQAILNIATDFLMLLLPLPLLWALQLPLLQKVSLGFIFAIGSAATITSIVRITYIMNILDKADFTWYEATVCVWSAIELNFGIMCNCLAVLKPFVRVVFPMLIPSSRGNGSSSNRYGGASGASGSRPRKRKPSGSHQLESFDKPDVGGGGGGGGGAGRFHHHHHHRSLGKSGDGDVSGITVTSTYQVHARSDNEGDTESTENIIESQGVVSKYHRMV</sequence>
<keyword evidence="2 7" id="KW-0812">Transmembrane</keyword>
<dbReference type="InterPro" id="IPR049326">
    <property type="entry name" value="Rhodopsin_dom_fungi"/>
</dbReference>
<gene>
    <name evidence="9" type="ORF">BJY01DRAFT_255041</name>
</gene>